<keyword evidence="3" id="KW-1185">Reference proteome</keyword>
<sequence length="149" mass="16274">MVEEDRLRRNWDDLLQELRVSQAGVQILTGFLLTVPFTNRFEELTAPQEWIYAVAVVGSVITTSLVVAPVAFHRLLFRENARPWLVAAGNRCAQAGLIALALTVSAVLVLVFDVVFGDLAGLLVGASALALFGLLWGAVPALLGRRHRR</sequence>
<evidence type="ECO:0000256" key="1">
    <source>
        <dbReference type="SAM" id="Phobius"/>
    </source>
</evidence>
<dbReference type="EMBL" id="BAAALG010000017">
    <property type="protein sequence ID" value="GAA1114587.1"/>
    <property type="molecule type" value="Genomic_DNA"/>
</dbReference>
<proteinExistence type="predicted"/>
<keyword evidence="1" id="KW-0812">Transmembrane</keyword>
<dbReference type="InterPro" id="IPR046291">
    <property type="entry name" value="DUF6328"/>
</dbReference>
<evidence type="ECO:0000313" key="3">
    <source>
        <dbReference type="Proteomes" id="UP001501581"/>
    </source>
</evidence>
<accession>A0ABP4EP59</accession>
<gene>
    <name evidence="2" type="ORF">GCM10009668_41430</name>
</gene>
<name>A0ABP4EP59_9ACTN</name>
<keyword evidence="1" id="KW-0472">Membrane</keyword>
<protein>
    <recommendedName>
        <fullName evidence="4">Sodium:proton antiporter</fullName>
    </recommendedName>
</protein>
<comment type="caution">
    <text evidence="2">The sequence shown here is derived from an EMBL/GenBank/DDBJ whole genome shotgun (WGS) entry which is preliminary data.</text>
</comment>
<dbReference type="Pfam" id="PF19853">
    <property type="entry name" value="DUF6328"/>
    <property type="match status" value="1"/>
</dbReference>
<dbReference type="Proteomes" id="UP001501581">
    <property type="component" value="Unassembled WGS sequence"/>
</dbReference>
<feature type="transmembrane region" description="Helical" evidence="1">
    <location>
        <begin position="50"/>
        <end position="72"/>
    </location>
</feature>
<evidence type="ECO:0008006" key="4">
    <source>
        <dbReference type="Google" id="ProtNLM"/>
    </source>
</evidence>
<organism evidence="2 3">
    <name type="scientific">Nocardioides dubius</name>
    <dbReference type="NCBI Taxonomy" id="317019"/>
    <lineage>
        <taxon>Bacteria</taxon>
        <taxon>Bacillati</taxon>
        <taxon>Actinomycetota</taxon>
        <taxon>Actinomycetes</taxon>
        <taxon>Propionibacteriales</taxon>
        <taxon>Nocardioidaceae</taxon>
        <taxon>Nocardioides</taxon>
    </lineage>
</organism>
<feature type="transmembrane region" description="Helical" evidence="1">
    <location>
        <begin position="122"/>
        <end position="143"/>
    </location>
</feature>
<feature type="transmembrane region" description="Helical" evidence="1">
    <location>
        <begin position="20"/>
        <end position="38"/>
    </location>
</feature>
<keyword evidence="1" id="KW-1133">Transmembrane helix</keyword>
<reference evidence="3" key="1">
    <citation type="journal article" date="2019" name="Int. J. Syst. Evol. Microbiol.">
        <title>The Global Catalogue of Microorganisms (GCM) 10K type strain sequencing project: providing services to taxonomists for standard genome sequencing and annotation.</title>
        <authorList>
            <consortium name="The Broad Institute Genomics Platform"/>
            <consortium name="The Broad Institute Genome Sequencing Center for Infectious Disease"/>
            <person name="Wu L."/>
            <person name="Ma J."/>
        </authorList>
    </citation>
    <scope>NUCLEOTIDE SEQUENCE [LARGE SCALE GENOMIC DNA]</scope>
    <source>
        <strain evidence="3">JCM 13008</strain>
    </source>
</reference>
<evidence type="ECO:0000313" key="2">
    <source>
        <dbReference type="EMBL" id="GAA1114587.1"/>
    </source>
</evidence>
<feature type="transmembrane region" description="Helical" evidence="1">
    <location>
        <begin position="93"/>
        <end position="116"/>
    </location>
</feature>